<evidence type="ECO:0000313" key="3">
    <source>
        <dbReference type="Proteomes" id="UP001345963"/>
    </source>
</evidence>
<feature type="region of interest" description="Disordered" evidence="1">
    <location>
        <begin position="26"/>
        <end position="66"/>
    </location>
</feature>
<comment type="caution">
    <text evidence="2">The sequence shown here is derived from an EMBL/GenBank/DDBJ whole genome shotgun (WGS) entry which is preliminary data.</text>
</comment>
<reference evidence="2 3" key="1">
    <citation type="submission" date="2021-07" db="EMBL/GenBank/DDBJ databases">
        <authorList>
            <person name="Palmer J.M."/>
        </authorList>
    </citation>
    <scope>NUCLEOTIDE SEQUENCE [LARGE SCALE GENOMIC DNA]</scope>
    <source>
        <strain evidence="2 3">AT_MEX2019</strain>
        <tissue evidence="2">Muscle</tissue>
    </source>
</reference>
<feature type="compositionally biased region" description="Low complexity" evidence="1">
    <location>
        <begin position="49"/>
        <end position="66"/>
    </location>
</feature>
<organism evidence="2 3">
    <name type="scientific">Ataeniobius toweri</name>
    <dbReference type="NCBI Taxonomy" id="208326"/>
    <lineage>
        <taxon>Eukaryota</taxon>
        <taxon>Metazoa</taxon>
        <taxon>Chordata</taxon>
        <taxon>Craniata</taxon>
        <taxon>Vertebrata</taxon>
        <taxon>Euteleostomi</taxon>
        <taxon>Actinopterygii</taxon>
        <taxon>Neopterygii</taxon>
        <taxon>Teleostei</taxon>
        <taxon>Neoteleostei</taxon>
        <taxon>Acanthomorphata</taxon>
        <taxon>Ovalentaria</taxon>
        <taxon>Atherinomorphae</taxon>
        <taxon>Cyprinodontiformes</taxon>
        <taxon>Goodeidae</taxon>
        <taxon>Ataeniobius</taxon>
    </lineage>
</organism>
<gene>
    <name evidence="2" type="ORF">ATANTOWER_014203</name>
</gene>
<accession>A0ABU7BIQ0</accession>
<evidence type="ECO:0000313" key="2">
    <source>
        <dbReference type="EMBL" id="MED6249445.1"/>
    </source>
</evidence>
<keyword evidence="3" id="KW-1185">Reference proteome</keyword>
<name>A0ABU7BIQ0_9TELE</name>
<protein>
    <submittedName>
        <fullName evidence="2">Uncharacterized protein</fullName>
    </submittedName>
</protein>
<sequence>MQSTEANCFPESSQQRPCLYNAKWSSFSRPEGRTTGPHQRDYSSNVQFSRPTRTSHPTSTATEVSC</sequence>
<feature type="non-terminal residue" evidence="2">
    <location>
        <position position="66"/>
    </location>
</feature>
<proteinExistence type="predicted"/>
<evidence type="ECO:0000256" key="1">
    <source>
        <dbReference type="SAM" id="MobiDB-lite"/>
    </source>
</evidence>
<dbReference type="Proteomes" id="UP001345963">
    <property type="component" value="Unassembled WGS sequence"/>
</dbReference>
<dbReference type="EMBL" id="JAHUTI010052138">
    <property type="protein sequence ID" value="MED6249445.1"/>
    <property type="molecule type" value="Genomic_DNA"/>
</dbReference>